<dbReference type="SUPFAM" id="SSF46955">
    <property type="entry name" value="Putative DNA-binding domain"/>
    <property type="match status" value="1"/>
</dbReference>
<comment type="caution">
    <text evidence="5">The sequence shown here is derived from an EMBL/GenBank/DDBJ whole genome shotgun (WGS) entry which is preliminary data.</text>
</comment>
<dbReference type="SMART" id="SM00422">
    <property type="entry name" value="HTH_MERR"/>
    <property type="match status" value="1"/>
</dbReference>
<dbReference type="RefSeq" id="WP_142942363.1">
    <property type="nucleotide sequence ID" value="NZ_VIKR01000003.1"/>
</dbReference>
<evidence type="ECO:0000259" key="4">
    <source>
        <dbReference type="PROSITE" id="PS50937"/>
    </source>
</evidence>
<name>A0A545T8Z0_9GAMM</name>
<dbReference type="InterPro" id="IPR015358">
    <property type="entry name" value="Tscrpt_reg_MerR_DNA-bd"/>
</dbReference>
<dbReference type="GO" id="GO:0003700">
    <property type="term" value="F:DNA-binding transcription factor activity"/>
    <property type="evidence" value="ECO:0007669"/>
    <property type="project" value="InterPro"/>
</dbReference>
<organism evidence="5 6">
    <name type="scientific">Aliikangiella marina</name>
    <dbReference type="NCBI Taxonomy" id="1712262"/>
    <lineage>
        <taxon>Bacteria</taxon>
        <taxon>Pseudomonadati</taxon>
        <taxon>Pseudomonadota</taxon>
        <taxon>Gammaproteobacteria</taxon>
        <taxon>Oceanospirillales</taxon>
        <taxon>Pleioneaceae</taxon>
        <taxon>Aliikangiella</taxon>
    </lineage>
</organism>
<dbReference type="AlphaFoldDB" id="A0A545T8Z0"/>
<evidence type="ECO:0000313" key="5">
    <source>
        <dbReference type="EMBL" id="TQV73655.1"/>
    </source>
</evidence>
<protein>
    <submittedName>
        <fullName evidence="5">Zn(2+)-responsive transcriptional regulator</fullName>
    </submittedName>
</protein>
<dbReference type="CDD" id="cd04770">
    <property type="entry name" value="HTH_HMRTR"/>
    <property type="match status" value="1"/>
</dbReference>
<accession>A0A545T8Z0</accession>
<evidence type="ECO:0000313" key="6">
    <source>
        <dbReference type="Proteomes" id="UP000317839"/>
    </source>
</evidence>
<dbReference type="PRINTS" id="PR00040">
    <property type="entry name" value="HTHMERR"/>
</dbReference>
<dbReference type="OrthoDB" id="9808480at2"/>
<gene>
    <name evidence="5" type="primary">zntR</name>
    <name evidence="5" type="ORF">FLL45_12340</name>
</gene>
<dbReference type="InterPro" id="IPR000551">
    <property type="entry name" value="MerR-type_HTH_dom"/>
</dbReference>
<reference evidence="5 6" key="1">
    <citation type="submission" date="2019-06" db="EMBL/GenBank/DDBJ databases">
        <title>Draft genome of Aliikangiella marina GYP-15.</title>
        <authorList>
            <person name="Wang G."/>
        </authorList>
    </citation>
    <scope>NUCLEOTIDE SEQUENCE [LARGE SCALE GENOMIC DNA]</scope>
    <source>
        <strain evidence="5 6">GYP-15</strain>
    </source>
</reference>
<dbReference type="InterPro" id="IPR009061">
    <property type="entry name" value="DNA-bd_dom_put_sf"/>
</dbReference>
<sequence length="149" mass="16442">MSENSAVFKIGELAKKVGSTVETLRFYETKGLLQSHSRSAAGYRLYNDSHLTQLSFILQAKKVGFSLKEIKYLLGLNLAKEAHTCEEVKTYTGEKIAEIDAKIRDLQSIRGSLHQMYEACCGGTEKATHCSILHTLAASDLSTELGARQ</sequence>
<dbReference type="Pfam" id="PF09278">
    <property type="entry name" value="MerR-DNA-bind"/>
    <property type="match status" value="1"/>
</dbReference>
<dbReference type="Proteomes" id="UP000317839">
    <property type="component" value="Unassembled WGS sequence"/>
</dbReference>
<dbReference type="PANTHER" id="PTHR30204:SF92">
    <property type="entry name" value="HTH-TYPE TRANSCRIPTIONAL REGULATOR ZNTR"/>
    <property type="match status" value="1"/>
</dbReference>
<evidence type="ECO:0000256" key="3">
    <source>
        <dbReference type="ARBA" id="ARBA00023163"/>
    </source>
</evidence>
<keyword evidence="6" id="KW-1185">Reference proteome</keyword>
<dbReference type="PROSITE" id="PS50937">
    <property type="entry name" value="HTH_MERR_2"/>
    <property type="match status" value="1"/>
</dbReference>
<keyword evidence="1" id="KW-0805">Transcription regulation</keyword>
<dbReference type="Pfam" id="PF00376">
    <property type="entry name" value="MerR"/>
    <property type="match status" value="1"/>
</dbReference>
<feature type="domain" description="HTH merR-type" evidence="4">
    <location>
        <begin position="7"/>
        <end position="76"/>
    </location>
</feature>
<evidence type="ECO:0000256" key="1">
    <source>
        <dbReference type="ARBA" id="ARBA00023015"/>
    </source>
</evidence>
<dbReference type="InterPro" id="IPR047057">
    <property type="entry name" value="MerR_fam"/>
</dbReference>
<dbReference type="PANTHER" id="PTHR30204">
    <property type="entry name" value="REDOX-CYCLING DRUG-SENSING TRANSCRIPTIONAL ACTIVATOR SOXR"/>
    <property type="match status" value="1"/>
</dbReference>
<dbReference type="NCBIfam" id="NF007069">
    <property type="entry name" value="PRK09514.1"/>
    <property type="match status" value="1"/>
</dbReference>
<evidence type="ECO:0000256" key="2">
    <source>
        <dbReference type="ARBA" id="ARBA00023125"/>
    </source>
</evidence>
<dbReference type="EMBL" id="VIKR01000003">
    <property type="protein sequence ID" value="TQV73655.1"/>
    <property type="molecule type" value="Genomic_DNA"/>
</dbReference>
<keyword evidence="2" id="KW-0238">DNA-binding</keyword>
<dbReference type="Gene3D" id="1.10.1660.10">
    <property type="match status" value="1"/>
</dbReference>
<dbReference type="GO" id="GO:0003677">
    <property type="term" value="F:DNA binding"/>
    <property type="evidence" value="ECO:0007669"/>
    <property type="project" value="UniProtKB-KW"/>
</dbReference>
<keyword evidence="3" id="KW-0804">Transcription</keyword>
<proteinExistence type="predicted"/>